<evidence type="ECO:0008006" key="7">
    <source>
        <dbReference type="Google" id="ProtNLM"/>
    </source>
</evidence>
<feature type="region of interest" description="Disordered" evidence="4">
    <location>
        <begin position="607"/>
        <end position="634"/>
    </location>
</feature>
<feature type="compositionally biased region" description="Basic and acidic residues" evidence="4">
    <location>
        <begin position="970"/>
        <end position="983"/>
    </location>
</feature>
<evidence type="ECO:0000256" key="1">
    <source>
        <dbReference type="ARBA" id="ARBA00004123"/>
    </source>
</evidence>
<dbReference type="GO" id="GO:0005730">
    <property type="term" value="C:nucleolus"/>
    <property type="evidence" value="ECO:0007669"/>
    <property type="project" value="InterPro"/>
</dbReference>
<feature type="region of interest" description="Disordered" evidence="4">
    <location>
        <begin position="945"/>
        <end position="995"/>
    </location>
</feature>
<feature type="compositionally biased region" description="Acidic residues" evidence="4">
    <location>
        <begin position="66"/>
        <end position="75"/>
    </location>
</feature>
<keyword evidence="3" id="KW-0539">Nucleus</keyword>
<dbReference type="OrthoDB" id="342531at2759"/>
<dbReference type="GO" id="GO:0003677">
    <property type="term" value="F:DNA binding"/>
    <property type="evidence" value="ECO:0007669"/>
    <property type="project" value="InterPro"/>
</dbReference>
<feature type="compositionally biased region" description="Acidic residues" evidence="4">
    <location>
        <begin position="984"/>
        <end position="995"/>
    </location>
</feature>
<keyword evidence="6" id="KW-1185">Reference proteome</keyword>
<evidence type="ECO:0000256" key="3">
    <source>
        <dbReference type="ARBA" id="ARBA00023242"/>
    </source>
</evidence>
<name>A0A7J7LXH3_9MAGN</name>
<accession>A0A7J7LXH3</accession>
<sequence length="1046" mass="116018">MGRNKRDSSSVDDLNDSSDTQSEEIVSKPLKKLKREKRGGVEADVVNEEVGVKQLKKTKGVREKGVEDDEPEEEDGVSKPSKKSKKEKRDNGMENEVNPSVEEENMNPMERRKKRKTSDKLKHQTRLKSGDAPKVLKSVEGVSTNVPQLHLDVFKDLASSDSSIREAAAEALVTQLGSVQEAYEKVDKSGDEGGISPLEAEKDDGLKNCAPSLSYAIRRLIRGVSSSRECARQGFALGLTVVVSSIPCVNVDSLMKLITDLLEVSSSMKGQEVRECLLGRLFAYGALARSGKVADEWKSDKKTSCVKEFTSTIISLAAKKRYLQEPAVSVILDLVEKLPLEALLSQVFEAPGLQEWFHGALESGNPDALLLALKMREKVSTDNLVFGKLLPCPFSPNRLLTADHLSCLIPCFKESTFCQPRVHGVWAALINIILPSTTLQEEDATLGPSSTKKHKKNRKTNSSEEDIGKNVRSFCEIVVEGSLLVSSHDRKHLAFDILLLLLPRLPTSCVQIILSHKLVHCLMDILSTKDSWLFKAAEYFLKEITDWVRNDDERRVAVIVALQKHSSGRFDCITRTKTVKGLVGELNTGSGCMLFVQNLVSMFVDEEPEMDEPSDQSQTTDDNSELGVTNDKDLAGMESNPDFLKSWIINSLPCILKDVKLVPEAKILVQKEIMKFLAIQGLFSASLGTEVTSFDLKETFKWPKVATSSSLCQMCIEQLQLLIANAQKEKSVAVNSEKVEISPSFENNRDMNDLGSYFMHFIGAVCNIPSVSLFRRLSGEDDKAFKKLQAMEARLSAEETNMGPGTDANKMHALRYLMIQLLLQLILRPGEFHKATFELIICCTKAFPSCDILDSPDEDNVLDAGDAPTMVDVLVDTLLSLLPQSYPPVRSAVEQVFKFFCNDITDAGLISILKIVKSDLKPARHQTTDSEDDSDDDEDFLDINETEETDEGETINTAEDSNDEENESEITTRIDSSDEKLPEGSDDSDGGMDDDAMFRMDSYLARIFLEKKSQAAVGESPQSQLVLFKLRALSLLEIYLHENPGK</sequence>
<dbReference type="AlphaFoldDB" id="A0A7J7LXH3"/>
<evidence type="ECO:0000313" key="5">
    <source>
        <dbReference type="EMBL" id="KAF6147356.1"/>
    </source>
</evidence>
<proteinExistence type="inferred from homology"/>
<feature type="region of interest" description="Disordered" evidence="4">
    <location>
        <begin position="443"/>
        <end position="464"/>
    </location>
</feature>
<gene>
    <name evidence="5" type="ORF">GIB67_003254</name>
</gene>
<comment type="subcellular location">
    <subcellularLocation>
        <location evidence="1">Nucleus</location>
    </subcellularLocation>
</comment>
<dbReference type="PANTHER" id="PTHR13213">
    <property type="entry name" value="MYB-BINDING PROTEIN 1A FAMILY MEMBER"/>
    <property type="match status" value="1"/>
</dbReference>
<dbReference type="Proteomes" id="UP000541444">
    <property type="component" value="Unassembled WGS sequence"/>
</dbReference>
<evidence type="ECO:0000256" key="4">
    <source>
        <dbReference type="SAM" id="MobiDB-lite"/>
    </source>
</evidence>
<feature type="region of interest" description="Disordered" evidence="4">
    <location>
        <begin position="1"/>
        <end position="134"/>
    </location>
</feature>
<dbReference type="GO" id="GO:0006355">
    <property type="term" value="P:regulation of DNA-templated transcription"/>
    <property type="evidence" value="ECO:0007669"/>
    <property type="project" value="InterPro"/>
</dbReference>
<evidence type="ECO:0000256" key="2">
    <source>
        <dbReference type="ARBA" id="ARBA00006809"/>
    </source>
</evidence>
<comment type="caution">
    <text evidence="5">The sequence shown here is derived from an EMBL/GenBank/DDBJ whole genome shotgun (WGS) entry which is preliminary data.</text>
</comment>
<dbReference type="SUPFAM" id="SSF48371">
    <property type="entry name" value="ARM repeat"/>
    <property type="match status" value="1"/>
</dbReference>
<evidence type="ECO:0000313" key="6">
    <source>
        <dbReference type="Proteomes" id="UP000541444"/>
    </source>
</evidence>
<organism evidence="5 6">
    <name type="scientific">Kingdonia uniflora</name>
    <dbReference type="NCBI Taxonomy" id="39325"/>
    <lineage>
        <taxon>Eukaryota</taxon>
        <taxon>Viridiplantae</taxon>
        <taxon>Streptophyta</taxon>
        <taxon>Embryophyta</taxon>
        <taxon>Tracheophyta</taxon>
        <taxon>Spermatophyta</taxon>
        <taxon>Magnoliopsida</taxon>
        <taxon>Ranunculales</taxon>
        <taxon>Circaeasteraceae</taxon>
        <taxon>Kingdonia</taxon>
    </lineage>
</organism>
<dbReference type="InterPro" id="IPR007015">
    <property type="entry name" value="DNA_pol_V/MYBBP1A"/>
</dbReference>
<dbReference type="Pfam" id="PF04931">
    <property type="entry name" value="DNA_pol_phi"/>
    <property type="match status" value="1"/>
</dbReference>
<reference evidence="5 6" key="1">
    <citation type="journal article" date="2020" name="IScience">
        <title>Genome Sequencing of the Endangered Kingdonia uniflora (Circaeasteraceae, Ranunculales) Reveals Potential Mechanisms of Evolutionary Specialization.</title>
        <authorList>
            <person name="Sun Y."/>
            <person name="Deng T."/>
            <person name="Zhang A."/>
            <person name="Moore M.J."/>
            <person name="Landis J.B."/>
            <person name="Lin N."/>
            <person name="Zhang H."/>
            <person name="Zhang X."/>
            <person name="Huang J."/>
            <person name="Zhang X."/>
            <person name="Sun H."/>
            <person name="Wang H."/>
        </authorList>
    </citation>
    <scope>NUCLEOTIDE SEQUENCE [LARGE SCALE GENOMIC DNA]</scope>
    <source>
        <strain evidence="5">TB1705</strain>
        <tissue evidence="5">Leaf</tissue>
    </source>
</reference>
<comment type="similarity">
    <text evidence="2">Belongs to the MYBBP1A family.</text>
</comment>
<dbReference type="PANTHER" id="PTHR13213:SF2">
    <property type="entry name" value="MYB-BINDING PROTEIN 1A"/>
    <property type="match status" value="1"/>
</dbReference>
<dbReference type="InterPro" id="IPR016024">
    <property type="entry name" value="ARM-type_fold"/>
</dbReference>
<dbReference type="EMBL" id="JACGCM010001912">
    <property type="protein sequence ID" value="KAF6147356.1"/>
    <property type="molecule type" value="Genomic_DNA"/>
</dbReference>
<protein>
    <recommendedName>
        <fullName evidence="7">DNA polymerase V</fullName>
    </recommendedName>
</protein>